<protein>
    <submittedName>
        <fullName evidence="4">Uncharacterized protein</fullName>
    </submittedName>
</protein>
<sequence length="180" mass="20331">MPASIGTCPAEPFCQLRITSLANYHKRYVMQHFYGELSEKWGQCHMLTSLNISNNNISGAIPPQLGKVIRLQQLDLSTNHLSGKIQKNRGLTISVQNSVLSLEDMVLFTRMSWHSGHHCQNVFHDYFGWATEYEKPAGDALKFNLPESLMCIKNCSSILRFINGDGKAKWASKWVVKMTG</sequence>
<dbReference type="InterPro" id="IPR032675">
    <property type="entry name" value="LRR_dom_sf"/>
</dbReference>
<evidence type="ECO:0000313" key="5">
    <source>
        <dbReference type="Proteomes" id="UP000288805"/>
    </source>
</evidence>
<gene>
    <name evidence="4" type="ORF">CK203_023368</name>
</gene>
<evidence type="ECO:0000256" key="3">
    <source>
        <dbReference type="ARBA" id="ARBA00023170"/>
    </source>
</evidence>
<dbReference type="InterPro" id="IPR051716">
    <property type="entry name" value="Plant_RL_S/T_kinase"/>
</dbReference>
<dbReference type="Proteomes" id="UP000288805">
    <property type="component" value="Unassembled WGS sequence"/>
</dbReference>
<comment type="caution">
    <text evidence="4">The sequence shown here is derived from an EMBL/GenBank/DDBJ whole genome shotgun (WGS) entry which is preliminary data.</text>
</comment>
<dbReference type="EMBL" id="QGNW01000060">
    <property type="protein sequence ID" value="RVX04646.1"/>
    <property type="molecule type" value="Genomic_DNA"/>
</dbReference>
<keyword evidence="3" id="KW-0675">Receptor</keyword>
<proteinExistence type="predicted"/>
<dbReference type="AlphaFoldDB" id="A0A438J6V7"/>
<organism evidence="4 5">
    <name type="scientific">Vitis vinifera</name>
    <name type="common">Grape</name>
    <dbReference type="NCBI Taxonomy" id="29760"/>
    <lineage>
        <taxon>Eukaryota</taxon>
        <taxon>Viridiplantae</taxon>
        <taxon>Streptophyta</taxon>
        <taxon>Embryophyta</taxon>
        <taxon>Tracheophyta</taxon>
        <taxon>Spermatophyta</taxon>
        <taxon>Magnoliopsida</taxon>
        <taxon>eudicotyledons</taxon>
        <taxon>Gunneridae</taxon>
        <taxon>Pentapetalae</taxon>
        <taxon>rosids</taxon>
        <taxon>Vitales</taxon>
        <taxon>Vitaceae</taxon>
        <taxon>Viteae</taxon>
        <taxon>Vitis</taxon>
    </lineage>
</organism>
<evidence type="ECO:0000256" key="2">
    <source>
        <dbReference type="ARBA" id="ARBA00022729"/>
    </source>
</evidence>
<dbReference type="GO" id="GO:0016020">
    <property type="term" value="C:membrane"/>
    <property type="evidence" value="ECO:0007669"/>
    <property type="project" value="UniProtKB-SubCell"/>
</dbReference>
<dbReference type="Pfam" id="PF00560">
    <property type="entry name" value="LRR_1"/>
    <property type="match status" value="2"/>
</dbReference>
<dbReference type="Gene3D" id="3.80.10.10">
    <property type="entry name" value="Ribonuclease Inhibitor"/>
    <property type="match status" value="1"/>
</dbReference>
<name>A0A438J6V7_VITVI</name>
<evidence type="ECO:0000256" key="1">
    <source>
        <dbReference type="ARBA" id="ARBA00004479"/>
    </source>
</evidence>
<keyword evidence="2" id="KW-0732">Signal</keyword>
<reference evidence="4 5" key="1">
    <citation type="journal article" date="2018" name="PLoS Genet.">
        <title>Population sequencing reveals clonal diversity and ancestral inbreeding in the grapevine cultivar Chardonnay.</title>
        <authorList>
            <person name="Roach M.J."/>
            <person name="Johnson D.L."/>
            <person name="Bohlmann J."/>
            <person name="van Vuuren H.J."/>
            <person name="Jones S.J."/>
            <person name="Pretorius I.S."/>
            <person name="Schmidt S.A."/>
            <person name="Borneman A.R."/>
        </authorList>
    </citation>
    <scope>NUCLEOTIDE SEQUENCE [LARGE SCALE GENOMIC DNA]</scope>
    <source>
        <strain evidence="5">cv. Chardonnay</strain>
        <tissue evidence="4">Leaf</tissue>
    </source>
</reference>
<evidence type="ECO:0000313" key="4">
    <source>
        <dbReference type="EMBL" id="RVX04646.1"/>
    </source>
</evidence>
<dbReference type="InterPro" id="IPR001611">
    <property type="entry name" value="Leu-rich_rpt"/>
</dbReference>
<dbReference type="SUPFAM" id="SSF52058">
    <property type="entry name" value="L domain-like"/>
    <property type="match status" value="1"/>
</dbReference>
<dbReference type="PANTHER" id="PTHR48053">
    <property type="entry name" value="LEUCINE RICH REPEAT FAMILY PROTEIN, EXPRESSED"/>
    <property type="match status" value="1"/>
</dbReference>
<accession>A0A438J6V7</accession>
<dbReference type="PANTHER" id="PTHR48053:SF168">
    <property type="entry name" value="LRR RECEPTOR-LIKE KINASE FAMILY PROTEIN"/>
    <property type="match status" value="1"/>
</dbReference>
<comment type="subcellular location">
    <subcellularLocation>
        <location evidence="1">Membrane</location>
        <topology evidence="1">Single-pass type I membrane protein</topology>
    </subcellularLocation>
</comment>